<reference evidence="2 3" key="1">
    <citation type="submission" date="2024-02" db="EMBL/GenBank/DDBJ databases">
        <title>A draft genome for the cacao thread blight pathogen Marasmius crinis-equi.</title>
        <authorList>
            <person name="Cohen S.P."/>
            <person name="Baruah I.K."/>
            <person name="Amoako-Attah I."/>
            <person name="Bukari Y."/>
            <person name="Meinhardt L.W."/>
            <person name="Bailey B.A."/>
        </authorList>
    </citation>
    <scope>NUCLEOTIDE SEQUENCE [LARGE SCALE GENOMIC DNA]</scope>
    <source>
        <strain evidence="2 3">GH-76</strain>
    </source>
</reference>
<feature type="domain" description="N-acetyltransferase" evidence="1">
    <location>
        <begin position="85"/>
        <end position="249"/>
    </location>
</feature>
<dbReference type="Proteomes" id="UP001465976">
    <property type="component" value="Unassembled WGS sequence"/>
</dbReference>
<name>A0ABR3FXX6_9AGAR</name>
<accession>A0ABR3FXX6</accession>
<evidence type="ECO:0000313" key="2">
    <source>
        <dbReference type="EMBL" id="KAL0580400.1"/>
    </source>
</evidence>
<evidence type="ECO:0000313" key="3">
    <source>
        <dbReference type="Proteomes" id="UP001465976"/>
    </source>
</evidence>
<organism evidence="2 3">
    <name type="scientific">Marasmius crinis-equi</name>
    <dbReference type="NCBI Taxonomy" id="585013"/>
    <lineage>
        <taxon>Eukaryota</taxon>
        <taxon>Fungi</taxon>
        <taxon>Dikarya</taxon>
        <taxon>Basidiomycota</taxon>
        <taxon>Agaricomycotina</taxon>
        <taxon>Agaricomycetes</taxon>
        <taxon>Agaricomycetidae</taxon>
        <taxon>Agaricales</taxon>
        <taxon>Marasmiineae</taxon>
        <taxon>Marasmiaceae</taxon>
        <taxon>Marasmius</taxon>
    </lineage>
</organism>
<keyword evidence="3" id="KW-1185">Reference proteome</keyword>
<protein>
    <recommendedName>
        <fullName evidence="1">N-acetyltransferase domain-containing protein</fullName>
    </recommendedName>
</protein>
<gene>
    <name evidence="2" type="ORF">V5O48_001645</name>
</gene>
<evidence type="ECO:0000259" key="1">
    <source>
        <dbReference type="PROSITE" id="PS51186"/>
    </source>
</evidence>
<dbReference type="SUPFAM" id="SSF55729">
    <property type="entry name" value="Acyl-CoA N-acyltransferases (Nat)"/>
    <property type="match status" value="1"/>
</dbReference>
<dbReference type="InterPro" id="IPR016181">
    <property type="entry name" value="Acyl_CoA_acyltransferase"/>
</dbReference>
<dbReference type="EMBL" id="JBAHYK010000032">
    <property type="protein sequence ID" value="KAL0580400.1"/>
    <property type="molecule type" value="Genomic_DNA"/>
</dbReference>
<dbReference type="Gene3D" id="3.40.630.30">
    <property type="match status" value="1"/>
</dbReference>
<dbReference type="PROSITE" id="PS51186">
    <property type="entry name" value="GNAT"/>
    <property type="match status" value="1"/>
</dbReference>
<sequence>MSPPAGEIRLYAAQDEKPMKFMIGKAKMEGLATANKKATIHIVTLSAWIALASLFTEYMKWWPNPERGILGYLRPLPAFACTLVPLIALIDWFNRPQFEDLAQETLKGPDIPDMLAHYGRSPASGLFVLEFDGNPVGIAAVDASLDAETKTVAPPNKTRARGTSETAVLRHFYVDEPYRTVNIQNDLLQHALRHTFTAKSPPQRVKAVCSSLTNYLEHCLKEEGFTLQGAEGSLGIFGWKTGIWVLERERFQKKQVS</sequence>
<comment type="caution">
    <text evidence="2">The sequence shown here is derived from an EMBL/GenBank/DDBJ whole genome shotgun (WGS) entry which is preliminary data.</text>
</comment>
<proteinExistence type="predicted"/>
<dbReference type="InterPro" id="IPR000182">
    <property type="entry name" value="GNAT_dom"/>
</dbReference>